<feature type="transmembrane region" description="Helical" evidence="1">
    <location>
        <begin position="84"/>
        <end position="105"/>
    </location>
</feature>
<dbReference type="EMBL" id="JAPEVI010000003">
    <property type="protein sequence ID" value="MCX2724345.1"/>
    <property type="molecule type" value="Genomic_DNA"/>
</dbReference>
<evidence type="ECO:0000313" key="2">
    <source>
        <dbReference type="EMBL" id="MCX2724345.1"/>
    </source>
</evidence>
<keyword evidence="3" id="KW-1185">Reference proteome</keyword>
<keyword evidence="1" id="KW-0472">Membrane</keyword>
<evidence type="ECO:0000256" key="1">
    <source>
        <dbReference type="SAM" id="Phobius"/>
    </source>
</evidence>
<keyword evidence="1" id="KW-1133">Transmembrane helix</keyword>
<dbReference type="Proteomes" id="UP001300261">
    <property type="component" value="Unassembled WGS sequence"/>
</dbReference>
<organism evidence="2 3">
    <name type="scientific">Roseibium salinum</name>
    <dbReference type="NCBI Taxonomy" id="1604349"/>
    <lineage>
        <taxon>Bacteria</taxon>
        <taxon>Pseudomonadati</taxon>
        <taxon>Pseudomonadota</taxon>
        <taxon>Alphaproteobacteria</taxon>
        <taxon>Hyphomicrobiales</taxon>
        <taxon>Stappiaceae</taxon>
        <taxon>Roseibium</taxon>
    </lineage>
</organism>
<evidence type="ECO:0000313" key="3">
    <source>
        <dbReference type="Proteomes" id="UP001300261"/>
    </source>
</evidence>
<proteinExistence type="predicted"/>
<sequence length="117" mass="13621">MLKRVETEEAVAFWKDIDPAATEGLSDFQREAIFEVVKQRGSDQHKADVRLSAFGYFLVILFGKERRNRDRLKDERRKKPVLTFNNLVLILVLWGSLIYTLYSLLPRALELLLKAVL</sequence>
<keyword evidence="1" id="KW-0812">Transmembrane</keyword>
<reference evidence="2 3" key="1">
    <citation type="journal article" date="2016" name="Int. J. Syst. Evol. Microbiol.">
        <title>Labrenzia salina sp. nov., isolated from the rhizosphere of the halophyte Arthrocnemum macrostachyum.</title>
        <authorList>
            <person name="Camacho M."/>
            <person name="Redondo-Gomez S."/>
            <person name="Rodriguez-Llorente I."/>
            <person name="Rohde M."/>
            <person name="Sproer C."/>
            <person name="Schumann P."/>
            <person name="Klenk H.P."/>
            <person name="Montero-Calasanz M.D.C."/>
        </authorList>
    </citation>
    <scope>NUCLEOTIDE SEQUENCE [LARGE SCALE GENOMIC DNA]</scope>
    <source>
        <strain evidence="2 3">DSM 29163</strain>
    </source>
</reference>
<name>A0ABT3R5F6_9HYPH</name>
<protein>
    <submittedName>
        <fullName evidence="2">Uncharacterized protein</fullName>
    </submittedName>
</protein>
<accession>A0ABT3R5F6</accession>
<gene>
    <name evidence="2" type="ORF">ON753_18540</name>
</gene>
<dbReference type="RefSeq" id="WP_265964266.1">
    <property type="nucleotide sequence ID" value="NZ_JAPEVI010000003.1"/>
</dbReference>
<comment type="caution">
    <text evidence="2">The sequence shown here is derived from an EMBL/GenBank/DDBJ whole genome shotgun (WGS) entry which is preliminary data.</text>
</comment>